<proteinExistence type="predicted"/>
<accession>A0A382MBA0</accession>
<keyword evidence="1" id="KW-0472">Membrane</keyword>
<name>A0A382MBA0_9ZZZZ</name>
<feature type="non-terminal residue" evidence="2">
    <location>
        <position position="1"/>
    </location>
</feature>
<dbReference type="AlphaFoldDB" id="A0A382MBA0"/>
<sequence length="115" mass="12717">VSVGKKMLWGGLGWALGGPIGAIIGYSLAGMTSSVYSSGYQSRVNPQTKPGDFIVSLLVLFGAVMKADNQLLKSELDYVKQFLSKQFSRNQVQDFMTLFKDIVKQDFSLRDVCRQ</sequence>
<dbReference type="Gene3D" id="1.10.3680.10">
    <property type="entry name" value="TerB-like"/>
    <property type="match status" value="1"/>
</dbReference>
<dbReference type="InterPro" id="IPR029024">
    <property type="entry name" value="TerB-like"/>
</dbReference>
<dbReference type="SUPFAM" id="SSF158682">
    <property type="entry name" value="TerB-like"/>
    <property type="match status" value="1"/>
</dbReference>
<keyword evidence="1" id="KW-1133">Transmembrane helix</keyword>
<evidence type="ECO:0000313" key="2">
    <source>
        <dbReference type="EMBL" id="SVC45325.1"/>
    </source>
</evidence>
<feature type="non-terminal residue" evidence="2">
    <location>
        <position position="115"/>
    </location>
</feature>
<keyword evidence="1" id="KW-0812">Transmembrane</keyword>
<gene>
    <name evidence="2" type="ORF">METZ01_LOCUS298179</name>
</gene>
<dbReference type="EMBL" id="UINC01092057">
    <property type="protein sequence ID" value="SVC45325.1"/>
    <property type="molecule type" value="Genomic_DNA"/>
</dbReference>
<reference evidence="2" key="1">
    <citation type="submission" date="2018-05" db="EMBL/GenBank/DDBJ databases">
        <authorList>
            <person name="Lanie J.A."/>
            <person name="Ng W.-L."/>
            <person name="Kazmierczak K.M."/>
            <person name="Andrzejewski T.M."/>
            <person name="Davidsen T.M."/>
            <person name="Wayne K.J."/>
            <person name="Tettelin H."/>
            <person name="Glass J.I."/>
            <person name="Rusch D."/>
            <person name="Podicherti R."/>
            <person name="Tsui H.-C.T."/>
            <person name="Winkler M.E."/>
        </authorList>
    </citation>
    <scope>NUCLEOTIDE SEQUENCE</scope>
</reference>
<evidence type="ECO:0000256" key="1">
    <source>
        <dbReference type="SAM" id="Phobius"/>
    </source>
</evidence>
<protein>
    <submittedName>
        <fullName evidence="2">Uncharacterized protein</fullName>
    </submittedName>
</protein>
<organism evidence="2">
    <name type="scientific">marine metagenome</name>
    <dbReference type="NCBI Taxonomy" id="408172"/>
    <lineage>
        <taxon>unclassified sequences</taxon>
        <taxon>metagenomes</taxon>
        <taxon>ecological metagenomes</taxon>
    </lineage>
</organism>
<feature type="transmembrane region" description="Helical" evidence="1">
    <location>
        <begin position="7"/>
        <end position="29"/>
    </location>
</feature>